<dbReference type="AlphaFoldDB" id="A0A396IKY5"/>
<proteinExistence type="predicted"/>
<gene>
    <name evidence="2" type="ORF">MtrunA17_Chr3g0078441</name>
</gene>
<feature type="transmembrane region" description="Helical" evidence="1">
    <location>
        <begin position="20"/>
        <end position="38"/>
    </location>
</feature>
<evidence type="ECO:0000313" key="2">
    <source>
        <dbReference type="EMBL" id="RHN65303.1"/>
    </source>
</evidence>
<dbReference type="Proteomes" id="UP000265566">
    <property type="component" value="Chromosome 3"/>
</dbReference>
<dbReference type="Gramene" id="rna13128">
    <property type="protein sequence ID" value="RHN65303.1"/>
    <property type="gene ID" value="gene13128"/>
</dbReference>
<keyword evidence="1" id="KW-1133">Transmembrane helix</keyword>
<protein>
    <recommendedName>
        <fullName evidence="3">Transmembrane protein</fullName>
    </recommendedName>
</protein>
<organism evidence="2">
    <name type="scientific">Medicago truncatula</name>
    <name type="common">Barrel medic</name>
    <name type="synonym">Medicago tribuloides</name>
    <dbReference type="NCBI Taxonomy" id="3880"/>
    <lineage>
        <taxon>Eukaryota</taxon>
        <taxon>Viridiplantae</taxon>
        <taxon>Streptophyta</taxon>
        <taxon>Embryophyta</taxon>
        <taxon>Tracheophyta</taxon>
        <taxon>Spermatophyta</taxon>
        <taxon>Magnoliopsida</taxon>
        <taxon>eudicotyledons</taxon>
        <taxon>Gunneridae</taxon>
        <taxon>Pentapetalae</taxon>
        <taxon>rosids</taxon>
        <taxon>fabids</taxon>
        <taxon>Fabales</taxon>
        <taxon>Fabaceae</taxon>
        <taxon>Papilionoideae</taxon>
        <taxon>50 kb inversion clade</taxon>
        <taxon>NPAAA clade</taxon>
        <taxon>Hologalegina</taxon>
        <taxon>IRL clade</taxon>
        <taxon>Trifolieae</taxon>
        <taxon>Medicago</taxon>
    </lineage>
</organism>
<name>A0A396IKY5_MEDTR</name>
<keyword evidence="1" id="KW-0812">Transmembrane</keyword>
<reference evidence="2" key="1">
    <citation type="journal article" date="2018" name="Nat. Plants">
        <title>Whole-genome landscape of Medicago truncatula symbiotic genes.</title>
        <authorList>
            <person name="Pecrix Y."/>
            <person name="Gamas P."/>
            <person name="Carrere S."/>
        </authorList>
    </citation>
    <scope>NUCLEOTIDE SEQUENCE</scope>
    <source>
        <tissue evidence="2">Leaves</tissue>
    </source>
</reference>
<keyword evidence="1" id="KW-0472">Membrane</keyword>
<accession>A0A396IKY5</accession>
<comment type="caution">
    <text evidence="2">The sequence shown here is derived from an EMBL/GenBank/DDBJ whole genome shotgun (WGS) entry which is preliminary data.</text>
</comment>
<evidence type="ECO:0000256" key="1">
    <source>
        <dbReference type="SAM" id="Phobius"/>
    </source>
</evidence>
<sequence length="48" mass="5959">MFVSGDLCDDYVVFWRMNVHKFLVIFIFVLMIFVFDLVKRRERRKLCL</sequence>
<dbReference type="EMBL" id="PSQE01000003">
    <property type="protein sequence ID" value="RHN65303.1"/>
    <property type="molecule type" value="Genomic_DNA"/>
</dbReference>
<evidence type="ECO:0008006" key="3">
    <source>
        <dbReference type="Google" id="ProtNLM"/>
    </source>
</evidence>